<reference evidence="1" key="1">
    <citation type="journal article" date="2021" name="New Phytol.">
        <title>Evolutionary innovations through gain and loss of genes in the ectomycorrhizal Boletales.</title>
        <authorList>
            <person name="Wu G."/>
            <person name="Miyauchi S."/>
            <person name="Morin E."/>
            <person name="Kuo A."/>
            <person name="Drula E."/>
            <person name="Varga T."/>
            <person name="Kohler A."/>
            <person name="Feng B."/>
            <person name="Cao Y."/>
            <person name="Lipzen A."/>
            <person name="Daum C."/>
            <person name="Hundley H."/>
            <person name="Pangilinan J."/>
            <person name="Johnson J."/>
            <person name="Barry K."/>
            <person name="LaButti K."/>
            <person name="Ng V."/>
            <person name="Ahrendt S."/>
            <person name="Min B."/>
            <person name="Choi I.G."/>
            <person name="Park H."/>
            <person name="Plett J.M."/>
            <person name="Magnuson J."/>
            <person name="Spatafora J.W."/>
            <person name="Nagy L.G."/>
            <person name="Henrissat B."/>
            <person name="Grigoriev I.V."/>
            <person name="Yang Z.L."/>
            <person name="Xu J."/>
            <person name="Martin F.M."/>
        </authorList>
    </citation>
    <scope>NUCLEOTIDE SEQUENCE</scope>
    <source>
        <strain evidence="1">ATCC 28755</strain>
    </source>
</reference>
<comment type="caution">
    <text evidence="1">The sequence shown here is derived from an EMBL/GenBank/DDBJ whole genome shotgun (WGS) entry which is preliminary data.</text>
</comment>
<name>A0ACB8A640_9AGAM</name>
<gene>
    <name evidence="1" type="ORF">BJ138DRAFT_1115822</name>
</gene>
<dbReference type="EMBL" id="MU267820">
    <property type="protein sequence ID" value="KAH7908461.1"/>
    <property type="molecule type" value="Genomic_DNA"/>
</dbReference>
<accession>A0ACB8A640</accession>
<proteinExistence type="predicted"/>
<protein>
    <submittedName>
        <fullName evidence="1">Uncharacterized protein</fullName>
    </submittedName>
</protein>
<keyword evidence="2" id="KW-1185">Reference proteome</keyword>
<dbReference type="Proteomes" id="UP000790377">
    <property type="component" value="Unassembled WGS sequence"/>
</dbReference>
<evidence type="ECO:0000313" key="1">
    <source>
        <dbReference type="EMBL" id="KAH7908461.1"/>
    </source>
</evidence>
<organism evidence="1 2">
    <name type="scientific">Hygrophoropsis aurantiaca</name>
    <dbReference type="NCBI Taxonomy" id="72124"/>
    <lineage>
        <taxon>Eukaryota</taxon>
        <taxon>Fungi</taxon>
        <taxon>Dikarya</taxon>
        <taxon>Basidiomycota</taxon>
        <taxon>Agaricomycotina</taxon>
        <taxon>Agaricomycetes</taxon>
        <taxon>Agaricomycetidae</taxon>
        <taxon>Boletales</taxon>
        <taxon>Coniophorineae</taxon>
        <taxon>Hygrophoropsidaceae</taxon>
        <taxon>Hygrophoropsis</taxon>
    </lineage>
</organism>
<evidence type="ECO:0000313" key="2">
    <source>
        <dbReference type="Proteomes" id="UP000790377"/>
    </source>
</evidence>
<sequence length="460" mass="52073">MRTQKNRTGLSLQKVRRLGSSRNNHGLPTRTRHSILGPHALIEEAARAGERQQARLQELSVDQRRILDALVENRALEDDNDWDDNPGGEYIDSVLSGDQVLDISHGGGELKTLAREVLGDFRESDRNTQSARRIDTRTRRDRVLRRVEAFNSQIRELTNAYLAWSRNRSIKQSQGIFNELQSEQDNLPNDINTVKWPIKVVDMMCAENMSVCILPSDTFISSALVRRGIVPCSPISPTVAITIDALELYRVAHLRSPHFSIQAFVKTLCDLHGVEFHRYLSRQFSIAYDVYLQILSTVNTLVTEAIQRDSQDWRLKHACPACTYKLEGEDSLVFSMLYAMDGNDSLKRVLRRLIAEDDIDDLGPSSELATSQCIGGDRYLPRDYVNQFGHSPPAAHTERNESNGVNEENPCAGRWKNMDDEKTKKMWGVYDETGIFIAVCRHGFSLVIADMVQSGELGRL</sequence>